<comment type="caution">
    <text evidence="2">The sequence shown here is derived from an EMBL/GenBank/DDBJ whole genome shotgun (WGS) entry which is preliminary data.</text>
</comment>
<dbReference type="InterPro" id="IPR029033">
    <property type="entry name" value="His_PPase_superfam"/>
</dbReference>
<keyword evidence="3" id="KW-1185">Reference proteome</keyword>
<proteinExistence type="predicted"/>
<evidence type="ECO:0000313" key="2">
    <source>
        <dbReference type="EMBL" id="THH10438.1"/>
    </source>
</evidence>
<dbReference type="OrthoDB" id="425925at2759"/>
<evidence type="ECO:0000256" key="1">
    <source>
        <dbReference type="SAM" id="SignalP"/>
    </source>
</evidence>
<name>A0A4S4LGR0_9AGAM</name>
<feature type="signal peptide" evidence="1">
    <location>
        <begin position="1"/>
        <end position="24"/>
    </location>
</feature>
<keyword evidence="1" id="KW-0732">Signal</keyword>
<feature type="chain" id="PRO_5020933280" description="Phosphoglycerate mutase family protein" evidence="1">
    <location>
        <begin position="25"/>
        <end position="382"/>
    </location>
</feature>
<dbReference type="Gene3D" id="3.40.50.1240">
    <property type="entry name" value="Phosphoglycerate mutase-like"/>
    <property type="match status" value="1"/>
</dbReference>
<dbReference type="AlphaFoldDB" id="A0A4S4LGR0"/>
<dbReference type="Proteomes" id="UP000308199">
    <property type="component" value="Unassembled WGS sequence"/>
</dbReference>
<reference evidence="2 3" key="1">
    <citation type="submission" date="2019-02" db="EMBL/GenBank/DDBJ databases">
        <title>Genome sequencing of the rare red list fungi Phellinidium pouzarii.</title>
        <authorList>
            <person name="Buettner E."/>
            <person name="Kellner H."/>
        </authorList>
    </citation>
    <scope>NUCLEOTIDE SEQUENCE [LARGE SCALE GENOMIC DNA]</scope>
    <source>
        <strain evidence="2 3">DSM 108285</strain>
    </source>
</reference>
<sequence>MKTSFAALSLVGSLISLAMSPVRAAKAPSIANTVYLIRHGEKPTDGSDGLSAQGEERAQCLVNVFGTSSDFNIGYIIAEKPKSSGARERPLQTVTPLAQSLGLTVDTSCSKKDSSCVADAVADFAKTSNSNILICWEHGELTDIAEALGVNDAPEYPDDAFNIIWTLQDQTIPSRGKHLLASSLASQDLTYVSSALSVQPQPHLKLIMDFIRRKFKSIMYRNKVVPFVFRKAKRADRKTKRAGPTFRNAKPAFRKAKHAGSTFREAKHADLTFREAKLADSTFREAKPAGHTYKDDDIKIDKGLTVCKHCWEPLVIPPPTKPQHRSTPSKRRVVQCGRISESGIPCDFMFGVTPWQEEQIELYQGAVSKAQVAQNIALTVSH</sequence>
<accession>A0A4S4LGR0</accession>
<dbReference type="EMBL" id="SGPK01000036">
    <property type="protein sequence ID" value="THH10438.1"/>
    <property type="molecule type" value="Genomic_DNA"/>
</dbReference>
<protein>
    <recommendedName>
        <fullName evidence="4">Phosphoglycerate mutase family protein</fullName>
    </recommendedName>
</protein>
<gene>
    <name evidence="2" type="ORF">EW145_g1330</name>
</gene>
<evidence type="ECO:0008006" key="4">
    <source>
        <dbReference type="Google" id="ProtNLM"/>
    </source>
</evidence>
<organism evidence="2 3">
    <name type="scientific">Phellinidium pouzarii</name>
    <dbReference type="NCBI Taxonomy" id="167371"/>
    <lineage>
        <taxon>Eukaryota</taxon>
        <taxon>Fungi</taxon>
        <taxon>Dikarya</taxon>
        <taxon>Basidiomycota</taxon>
        <taxon>Agaricomycotina</taxon>
        <taxon>Agaricomycetes</taxon>
        <taxon>Hymenochaetales</taxon>
        <taxon>Hymenochaetaceae</taxon>
        <taxon>Phellinidium</taxon>
    </lineage>
</organism>
<evidence type="ECO:0000313" key="3">
    <source>
        <dbReference type="Proteomes" id="UP000308199"/>
    </source>
</evidence>